<dbReference type="PANTHER" id="PTHR43318">
    <property type="entry name" value="UDP-N-ACETYLGLUCOSAMINE 4,6-DEHYDRATASE"/>
    <property type="match status" value="1"/>
</dbReference>
<protein>
    <submittedName>
        <fullName evidence="3">Polysaccharide biosynthesis protein</fullName>
    </submittedName>
</protein>
<evidence type="ECO:0000313" key="3">
    <source>
        <dbReference type="EMBL" id="NYY92248.1"/>
    </source>
</evidence>
<name>A0A7Z0QEI0_9BRAD</name>
<comment type="caution">
    <text evidence="3">The sequence shown here is derived from an EMBL/GenBank/DDBJ whole genome shotgun (WGS) entry which is preliminary data.</text>
</comment>
<organism evidence="3">
    <name type="scientific">Bradyrhizobium barranii subsp. barranii</name>
    <dbReference type="NCBI Taxonomy" id="2823807"/>
    <lineage>
        <taxon>Bacteria</taxon>
        <taxon>Pseudomonadati</taxon>
        <taxon>Pseudomonadota</taxon>
        <taxon>Alphaproteobacteria</taxon>
        <taxon>Hyphomicrobiales</taxon>
        <taxon>Nitrobacteraceae</taxon>
        <taxon>Bradyrhizobium</taxon>
        <taxon>Bradyrhizobium barranii</taxon>
    </lineage>
</organism>
<dbReference type="InterPro" id="IPR003869">
    <property type="entry name" value="Polysac_CapD-like"/>
</dbReference>
<evidence type="ECO:0000259" key="1">
    <source>
        <dbReference type="Pfam" id="PF02719"/>
    </source>
</evidence>
<dbReference type="EMBL" id="JAGEMI010000004">
    <property type="protein sequence ID" value="MBO1869222.1"/>
    <property type="molecule type" value="Genomic_DNA"/>
</dbReference>
<gene>
    <name evidence="3" type="ORF">G6321_28850</name>
    <name evidence="2" type="ORF">J4G43_53500</name>
</gene>
<dbReference type="InterPro" id="IPR051203">
    <property type="entry name" value="Polysaccharide_Synthase-Rel"/>
</dbReference>
<sequence length="180" mass="19820">MGKLSDQLRDWSRRRDPPILVGAPVTCLRHYLGRLEECDPLRSRVASPSLRGRAGHHRLPRNLTGELSGFRPDVDIKIVYTGLRPGEKLFEELFDPGETLSQTGAPGILAASPRYIERALITRIIDDLHRLVENHDVAGALRLLLASELGFTPNAEIAAMMNAGGSDRARHSTLLEEGGL</sequence>
<reference evidence="3" key="1">
    <citation type="submission" date="2020-06" db="EMBL/GenBank/DDBJ databases">
        <title>Whole Genome Sequence of Bradyrhizobium sp. Strain 323S2.</title>
        <authorList>
            <person name="Bromfield E.S.P."/>
        </authorList>
    </citation>
    <scope>NUCLEOTIDE SEQUENCE [LARGE SCALE GENOMIC DNA]</scope>
    <source>
        <strain evidence="3">323S2</strain>
    </source>
</reference>
<feature type="domain" description="Polysaccharide biosynthesis protein CapD-like" evidence="1">
    <location>
        <begin position="64"/>
        <end position="111"/>
    </location>
</feature>
<accession>A0A7Z0QEI0</accession>
<dbReference type="Pfam" id="PF02719">
    <property type="entry name" value="Polysacc_synt_2"/>
    <property type="match status" value="1"/>
</dbReference>
<dbReference type="Gene3D" id="3.40.50.720">
    <property type="entry name" value="NAD(P)-binding Rossmann-like Domain"/>
    <property type="match status" value="1"/>
</dbReference>
<dbReference type="AlphaFoldDB" id="A0A7Z0QEI0"/>
<evidence type="ECO:0000313" key="2">
    <source>
        <dbReference type="EMBL" id="MBO1869222.1"/>
    </source>
</evidence>
<reference evidence="2" key="2">
    <citation type="submission" date="2021-03" db="EMBL/GenBank/DDBJ databases">
        <title>Whole Genome Sequence of Bradyrhizobium sp. Strain 144S4.</title>
        <authorList>
            <person name="Bromfield E.S.P."/>
            <person name="Cloutier S."/>
        </authorList>
    </citation>
    <scope>NUCLEOTIDE SEQUENCE [LARGE SCALE GENOMIC DNA]</scope>
    <source>
        <strain evidence="2">144S4</strain>
    </source>
</reference>
<dbReference type="PANTHER" id="PTHR43318:SF1">
    <property type="entry name" value="POLYSACCHARIDE BIOSYNTHESIS PROTEIN EPSC-RELATED"/>
    <property type="match status" value="1"/>
</dbReference>
<dbReference type="EMBL" id="JACBFH010000001">
    <property type="protein sequence ID" value="NYY92248.1"/>
    <property type="molecule type" value="Genomic_DNA"/>
</dbReference>
<proteinExistence type="predicted"/>